<sequence>MDVDVEFNLEKAQVEAYNLDLDHQEKVLSMLDVNDEEPTDVEEVLEVVKAAKLITKVIATAEVDVNAVSVQDTPITTAEATKRQAQIKLDEGVARQLEAELNADINLNVMIKQVKRSERLTDANMVGYKLNYFKGMSYDEIRPLFEKHYNYNQAFLNEVNKGFKVLEKEVSQEKEVEVESSKREGKNLEQETAKKQKMEQETEELKKHL</sequence>
<gene>
    <name evidence="2" type="ORF">Tci_601900</name>
</gene>
<accession>A0A699JDQ5</accession>
<protein>
    <submittedName>
        <fullName evidence="2">Uncharacterized protein</fullName>
    </submittedName>
</protein>
<organism evidence="2">
    <name type="scientific">Tanacetum cinerariifolium</name>
    <name type="common">Dalmatian daisy</name>
    <name type="synonym">Chrysanthemum cinerariifolium</name>
    <dbReference type="NCBI Taxonomy" id="118510"/>
    <lineage>
        <taxon>Eukaryota</taxon>
        <taxon>Viridiplantae</taxon>
        <taxon>Streptophyta</taxon>
        <taxon>Embryophyta</taxon>
        <taxon>Tracheophyta</taxon>
        <taxon>Spermatophyta</taxon>
        <taxon>Magnoliopsida</taxon>
        <taxon>eudicotyledons</taxon>
        <taxon>Gunneridae</taxon>
        <taxon>Pentapetalae</taxon>
        <taxon>asterids</taxon>
        <taxon>campanulids</taxon>
        <taxon>Asterales</taxon>
        <taxon>Asteraceae</taxon>
        <taxon>Asteroideae</taxon>
        <taxon>Anthemideae</taxon>
        <taxon>Anthemidinae</taxon>
        <taxon>Tanacetum</taxon>
    </lineage>
</organism>
<feature type="region of interest" description="Disordered" evidence="1">
    <location>
        <begin position="174"/>
        <end position="209"/>
    </location>
</feature>
<dbReference type="AlphaFoldDB" id="A0A699JDQ5"/>
<dbReference type="EMBL" id="BKCJ010400553">
    <property type="protein sequence ID" value="GFA29928.1"/>
    <property type="molecule type" value="Genomic_DNA"/>
</dbReference>
<name>A0A699JDQ5_TANCI</name>
<comment type="caution">
    <text evidence="2">The sequence shown here is derived from an EMBL/GenBank/DDBJ whole genome shotgun (WGS) entry which is preliminary data.</text>
</comment>
<evidence type="ECO:0000256" key="1">
    <source>
        <dbReference type="SAM" id="MobiDB-lite"/>
    </source>
</evidence>
<proteinExistence type="predicted"/>
<evidence type="ECO:0000313" key="2">
    <source>
        <dbReference type="EMBL" id="GFA29928.1"/>
    </source>
</evidence>
<reference evidence="2" key="1">
    <citation type="journal article" date="2019" name="Sci. Rep.">
        <title>Draft genome of Tanacetum cinerariifolium, the natural source of mosquito coil.</title>
        <authorList>
            <person name="Yamashiro T."/>
            <person name="Shiraishi A."/>
            <person name="Satake H."/>
            <person name="Nakayama K."/>
        </authorList>
    </citation>
    <scope>NUCLEOTIDE SEQUENCE</scope>
</reference>